<protein>
    <recommendedName>
        <fullName evidence="1">HTH arsR-type domain-containing protein</fullName>
    </recommendedName>
</protein>
<dbReference type="STRING" id="1515612.SKP52_22415"/>
<feature type="domain" description="HTH arsR-type" evidence="1">
    <location>
        <begin position="1"/>
        <end position="72"/>
    </location>
</feature>
<dbReference type="InterPro" id="IPR001845">
    <property type="entry name" value="HTH_ArsR_DNA-bd_dom"/>
</dbReference>
<dbReference type="HOGENOM" id="CLU_097806_6_4_5"/>
<dbReference type="Gene3D" id="1.10.10.10">
    <property type="entry name" value="Winged helix-like DNA-binding domain superfamily/Winged helix DNA-binding domain"/>
    <property type="match status" value="1"/>
</dbReference>
<evidence type="ECO:0000313" key="3">
    <source>
        <dbReference type="Proteomes" id="UP000030907"/>
    </source>
</evidence>
<dbReference type="Pfam" id="PF01022">
    <property type="entry name" value="HTH_5"/>
    <property type="match status" value="1"/>
</dbReference>
<dbReference type="PROSITE" id="PS50987">
    <property type="entry name" value="HTH_ARSR_2"/>
    <property type="match status" value="1"/>
</dbReference>
<organism evidence="2 3">
    <name type="scientific">Sphingopyxis fribergensis</name>
    <dbReference type="NCBI Taxonomy" id="1515612"/>
    <lineage>
        <taxon>Bacteria</taxon>
        <taxon>Pseudomonadati</taxon>
        <taxon>Pseudomonadota</taxon>
        <taxon>Alphaproteobacteria</taxon>
        <taxon>Sphingomonadales</taxon>
        <taxon>Sphingomonadaceae</taxon>
        <taxon>Sphingopyxis</taxon>
    </lineage>
</organism>
<evidence type="ECO:0000313" key="2">
    <source>
        <dbReference type="EMBL" id="AJA11332.1"/>
    </source>
</evidence>
<dbReference type="InterPro" id="IPR011991">
    <property type="entry name" value="ArsR-like_HTH"/>
</dbReference>
<dbReference type="KEGG" id="sphk:SKP52_22415"/>
<accession>A0A0A7PTC3</accession>
<evidence type="ECO:0000259" key="1">
    <source>
        <dbReference type="PROSITE" id="PS50987"/>
    </source>
</evidence>
<dbReference type="InterPro" id="IPR036388">
    <property type="entry name" value="WH-like_DNA-bd_sf"/>
</dbReference>
<name>A0A0A7PTC3_9SPHN</name>
<dbReference type="CDD" id="cd00090">
    <property type="entry name" value="HTH_ARSR"/>
    <property type="match status" value="1"/>
</dbReference>
<dbReference type="OrthoDB" id="194599at2"/>
<keyword evidence="3" id="KW-1185">Reference proteome</keyword>
<dbReference type="GO" id="GO:0003700">
    <property type="term" value="F:DNA-binding transcription factor activity"/>
    <property type="evidence" value="ECO:0007669"/>
    <property type="project" value="InterPro"/>
</dbReference>
<dbReference type="EMBL" id="CP009122">
    <property type="protein sequence ID" value="AJA11332.1"/>
    <property type="molecule type" value="Genomic_DNA"/>
</dbReference>
<dbReference type="InterPro" id="IPR036390">
    <property type="entry name" value="WH_DNA-bd_sf"/>
</dbReference>
<proteinExistence type="predicted"/>
<sequence length="72" mass="7797">MMLCQIAEREVSVGELTEICGLSQSAGLQHLARLRKQGIVSMRGKAQTRYSSLSDPKMRRVAAALCQACCGV</sequence>
<dbReference type="SMART" id="SM00418">
    <property type="entry name" value="HTH_ARSR"/>
    <property type="match status" value="1"/>
</dbReference>
<dbReference type="SUPFAM" id="SSF46785">
    <property type="entry name" value="Winged helix' DNA-binding domain"/>
    <property type="match status" value="1"/>
</dbReference>
<dbReference type="Proteomes" id="UP000030907">
    <property type="component" value="Chromosome"/>
</dbReference>
<gene>
    <name evidence="2" type="ORF">SKP52_22415</name>
</gene>
<reference evidence="2 3" key="1">
    <citation type="journal article" date="2015" name="Int. J. Syst. Evol. Microbiol.">
        <title>Description of Sphingopyxis fribergensis sp. nov. - a soil bacterium with the ability to degrade styrene and phenylacetic acid.</title>
        <authorList>
            <person name="Oelschlagel M."/>
            <person name="Ruckert C."/>
            <person name="Kalinowski J."/>
            <person name="Schmidt G."/>
            <person name="Schlomann M."/>
            <person name="Tischler D."/>
        </authorList>
    </citation>
    <scope>NUCLEOTIDE SEQUENCE [LARGE SCALE GENOMIC DNA]</scope>
    <source>
        <strain evidence="2 3">Kp5.2</strain>
    </source>
</reference>
<dbReference type="AlphaFoldDB" id="A0A0A7PTC3"/>